<organism evidence="2 3">
    <name type="scientific">Trifolium medium</name>
    <dbReference type="NCBI Taxonomy" id="97028"/>
    <lineage>
        <taxon>Eukaryota</taxon>
        <taxon>Viridiplantae</taxon>
        <taxon>Streptophyta</taxon>
        <taxon>Embryophyta</taxon>
        <taxon>Tracheophyta</taxon>
        <taxon>Spermatophyta</taxon>
        <taxon>Magnoliopsida</taxon>
        <taxon>eudicotyledons</taxon>
        <taxon>Gunneridae</taxon>
        <taxon>Pentapetalae</taxon>
        <taxon>rosids</taxon>
        <taxon>fabids</taxon>
        <taxon>Fabales</taxon>
        <taxon>Fabaceae</taxon>
        <taxon>Papilionoideae</taxon>
        <taxon>50 kb inversion clade</taxon>
        <taxon>NPAAA clade</taxon>
        <taxon>Hologalegina</taxon>
        <taxon>IRL clade</taxon>
        <taxon>Trifolieae</taxon>
        <taxon>Trifolium</taxon>
    </lineage>
</organism>
<feature type="compositionally biased region" description="Polar residues" evidence="1">
    <location>
        <begin position="166"/>
        <end position="176"/>
    </location>
</feature>
<feature type="compositionally biased region" description="Basic and acidic residues" evidence="1">
    <location>
        <begin position="1"/>
        <end position="14"/>
    </location>
</feature>
<dbReference type="EMBL" id="LXQA010081338">
    <property type="protein sequence ID" value="MCI11745.1"/>
    <property type="molecule type" value="Genomic_DNA"/>
</dbReference>
<keyword evidence="3" id="KW-1185">Reference proteome</keyword>
<feature type="compositionally biased region" description="Polar residues" evidence="1">
    <location>
        <begin position="120"/>
        <end position="131"/>
    </location>
</feature>
<evidence type="ECO:0000313" key="2">
    <source>
        <dbReference type="EMBL" id="MCI11745.1"/>
    </source>
</evidence>
<dbReference type="AlphaFoldDB" id="A0A392PLH7"/>
<feature type="region of interest" description="Disordered" evidence="1">
    <location>
        <begin position="115"/>
        <end position="176"/>
    </location>
</feature>
<proteinExistence type="predicted"/>
<reference evidence="2 3" key="1">
    <citation type="journal article" date="2018" name="Front. Plant Sci.">
        <title>Red Clover (Trifolium pratense) and Zigzag Clover (T. medium) - A Picture of Genomic Similarities and Differences.</title>
        <authorList>
            <person name="Dluhosova J."/>
            <person name="Istvanek J."/>
            <person name="Nedelnik J."/>
            <person name="Repkova J."/>
        </authorList>
    </citation>
    <scope>NUCLEOTIDE SEQUENCE [LARGE SCALE GENOMIC DNA]</scope>
    <source>
        <strain evidence="3">cv. 10/8</strain>
        <tissue evidence="2">Leaf</tissue>
    </source>
</reference>
<name>A0A392PLH7_9FABA</name>
<dbReference type="Proteomes" id="UP000265520">
    <property type="component" value="Unassembled WGS sequence"/>
</dbReference>
<sequence>PLAERLKQRTKAETAKAFQKQLSKGKSSEPIINSSSEAQVDPALGFTKPLTTILPENETVFISSSTSPDTAELDKVTDELIQLGNSKMEDASNSKSIAQQFFNQNQTPDLRFLQKHLSPDTLNSKPQNQTPDLRFLEKHLSPDTLNSKPLTHEQPQQQKPDIEQVVKTSPQQENQE</sequence>
<feature type="compositionally biased region" description="Polar residues" evidence="1">
    <location>
        <begin position="20"/>
        <end position="37"/>
    </location>
</feature>
<feature type="non-terminal residue" evidence="2">
    <location>
        <position position="1"/>
    </location>
</feature>
<feature type="compositionally biased region" description="Polar residues" evidence="1">
    <location>
        <begin position="143"/>
        <end position="159"/>
    </location>
</feature>
<evidence type="ECO:0000256" key="1">
    <source>
        <dbReference type="SAM" id="MobiDB-lite"/>
    </source>
</evidence>
<protein>
    <submittedName>
        <fullName evidence="2">Uncharacterized protein</fullName>
    </submittedName>
</protein>
<comment type="caution">
    <text evidence="2">The sequence shown here is derived from an EMBL/GenBank/DDBJ whole genome shotgun (WGS) entry which is preliminary data.</text>
</comment>
<feature type="region of interest" description="Disordered" evidence="1">
    <location>
        <begin position="1"/>
        <end position="37"/>
    </location>
</feature>
<accession>A0A392PLH7</accession>
<evidence type="ECO:0000313" key="3">
    <source>
        <dbReference type="Proteomes" id="UP000265520"/>
    </source>
</evidence>